<dbReference type="EMBL" id="RQGF01000026">
    <property type="protein sequence ID" value="TGL61401.1"/>
    <property type="molecule type" value="Genomic_DNA"/>
</dbReference>
<evidence type="ECO:0000313" key="3">
    <source>
        <dbReference type="Proteomes" id="UP000297762"/>
    </source>
</evidence>
<dbReference type="AlphaFoldDB" id="A0A4V3JRR5"/>
<evidence type="ECO:0008006" key="4">
    <source>
        <dbReference type="Google" id="ProtNLM"/>
    </source>
</evidence>
<comment type="caution">
    <text evidence="2">The sequence shown here is derived from an EMBL/GenBank/DDBJ whole genome shotgun (WGS) entry which is preliminary data.</text>
</comment>
<keyword evidence="1" id="KW-0732">Signal</keyword>
<dbReference type="InterPro" id="IPR016187">
    <property type="entry name" value="CTDL_fold"/>
</dbReference>
<proteinExistence type="predicted"/>
<dbReference type="Gene3D" id="3.10.100.10">
    <property type="entry name" value="Mannose-Binding Protein A, subunit A"/>
    <property type="match status" value="1"/>
</dbReference>
<feature type="chain" id="PRO_5020407490" description="DUF1554 domain-containing protein" evidence="1">
    <location>
        <begin position="20"/>
        <end position="208"/>
    </location>
</feature>
<feature type="signal peptide" evidence="1">
    <location>
        <begin position="1"/>
        <end position="19"/>
    </location>
</feature>
<gene>
    <name evidence="2" type="ORF">EHQ64_10460</name>
</gene>
<reference evidence="2" key="1">
    <citation type="journal article" date="2019" name="PLoS Negl. Trop. Dis.">
        <title>Revisiting the worldwide diversity of Leptospira species in the environment.</title>
        <authorList>
            <person name="Vincent A.T."/>
            <person name="Schiettekatte O."/>
            <person name="Bourhy P."/>
            <person name="Veyrier F.J."/>
            <person name="Picardeau M."/>
        </authorList>
    </citation>
    <scope>NUCLEOTIDE SEQUENCE [LARGE SCALE GENOMIC DNA]</scope>
    <source>
        <strain evidence="2">201702455</strain>
    </source>
</reference>
<evidence type="ECO:0000313" key="2">
    <source>
        <dbReference type="EMBL" id="TGL61401.1"/>
    </source>
</evidence>
<evidence type="ECO:0000256" key="1">
    <source>
        <dbReference type="SAM" id="SignalP"/>
    </source>
</evidence>
<dbReference type="InterPro" id="IPR016186">
    <property type="entry name" value="C-type_lectin-like/link_sf"/>
</dbReference>
<keyword evidence="3" id="KW-1185">Reference proteome</keyword>
<protein>
    <recommendedName>
        <fullName evidence="4">DUF1554 domain-containing protein</fullName>
    </recommendedName>
</protein>
<organism evidence="2 3">
    <name type="scientific">Leptospira sarikeiensis</name>
    <dbReference type="NCBI Taxonomy" id="2484943"/>
    <lineage>
        <taxon>Bacteria</taxon>
        <taxon>Pseudomonadati</taxon>
        <taxon>Spirochaetota</taxon>
        <taxon>Spirochaetia</taxon>
        <taxon>Leptospirales</taxon>
        <taxon>Leptospiraceae</taxon>
        <taxon>Leptospira</taxon>
    </lineage>
</organism>
<accession>A0A4V3JRR5</accession>
<sequence length="208" mass="22874">MKFFAPLFLLILLSSNACMNGKTCSSEDKSCSFNEILYSYISVPPGIYMYSTQEYYQGNLAAYGSNLQLSLMNICSEARFFAQTISSCGNVLPFTSTDSSSMNTYVTDFSLDGTLPVRGARGELIFNTWNSIFASIPNLSMNQAGVTTEEFWTFSTGGSYSSSNCTNGVNFDNGDTGNIGDPNDTNLSWFSFGNRTCDQFKKVLCICY</sequence>
<name>A0A4V3JRR5_9LEPT</name>
<dbReference type="SUPFAM" id="SSF56436">
    <property type="entry name" value="C-type lectin-like"/>
    <property type="match status" value="1"/>
</dbReference>
<dbReference type="Proteomes" id="UP000297762">
    <property type="component" value="Unassembled WGS sequence"/>
</dbReference>